<evidence type="ECO:0000313" key="2">
    <source>
        <dbReference type="EMBL" id="RAQ25495.1"/>
    </source>
</evidence>
<sequence>MARSWKSRRFWSVILAVALFFCVAAPVSATEPEKAEETGTADFVAAAEGEIGGYALSPDFSALVFSSILPRAEADASCTWNERTQVASCIPTYDLSGSLNGCVLNLQTDGAATGYMVYSFSGAEACLVQFGYDGVYCVQGEALEAPQAGEKVLFVGLDTYLKEKNGNYYDLASGTALQKAQLAEARLQMAESAMRTAELGENPAALRAARSAGQTRQVVYEAVDVKNLWYPDFVPFTMNQFSYYDKHCTPVAGLNMLKYWQTKRGVSGLYSSYYAQSFAQLHTEMKTDDGTNSRLGFDGMGSYIRKYASTKSLGDDYEVSTDWNWLTHNLSCNFPLVFNSLLAHYNGSPDGHSFLALGYQRCSDGNYVRVCTGWDTGLSHFYYWPWAYTDFISMWYYRWE</sequence>
<feature type="signal peptide" evidence="1">
    <location>
        <begin position="1"/>
        <end position="29"/>
    </location>
</feature>
<comment type="caution">
    <text evidence="2">The sequence shown here is derived from an EMBL/GenBank/DDBJ whole genome shotgun (WGS) entry which is preliminary data.</text>
</comment>
<gene>
    <name evidence="2" type="ORF">DPQ25_10760</name>
</gene>
<feature type="chain" id="PRO_5016424112" description="Peptidase C39-like domain-containing protein" evidence="1">
    <location>
        <begin position="30"/>
        <end position="400"/>
    </location>
</feature>
<dbReference type="EMBL" id="QLYR01000008">
    <property type="protein sequence ID" value="RAQ25495.1"/>
    <property type="molecule type" value="Genomic_DNA"/>
</dbReference>
<name>A0A328UH91_9FIRM</name>
<accession>A0A328UH91</accession>
<evidence type="ECO:0000256" key="1">
    <source>
        <dbReference type="SAM" id="SignalP"/>
    </source>
</evidence>
<proteinExistence type="predicted"/>
<keyword evidence="1" id="KW-0732">Signal</keyword>
<dbReference type="RefSeq" id="WP_112333187.1">
    <property type="nucleotide sequence ID" value="NZ_QLYR01000008.1"/>
</dbReference>
<dbReference type="AlphaFoldDB" id="A0A328UH91"/>
<dbReference type="Proteomes" id="UP000249377">
    <property type="component" value="Unassembled WGS sequence"/>
</dbReference>
<evidence type="ECO:0008006" key="4">
    <source>
        <dbReference type="Google" id="ProtNLM"/>
    </source>
</evidence>
<keyword evidence="3" id="KW-1185">Reference proteome</keyword>
<reference evidence="2 3" key="1">
    <citation type="submission" date="2018-06" db="EMBL/GenBank/DDBJ databases">
        <title>Noncontiguous genome sequence of Ruminococcaceae bacterium ASD2818.</title>
        <authorList>
            <person name="Chaplin A.V."/>
            <person name="Sokolova S.R."/>
            <person name="Kochetkova T.O."/>
            <person name="Goltsov A.Y."/>
            <person name="Trofimov D.Y."/>
            <person name="Efimov B.A."/>
        </authorList>
    </citation>
    <scope>NUCLEOTIDE SEQUENCE [LARGE SCALE GENOMIC DNA]</scope>
    <source>
        <strain evidence="2 3">ASD2818</strain>
    </source>
</reference>
<protein>
    <recommendedName>
        <fullName evidence="4">Peptidase C39-like domain-containing protein</fullName>
    </recommendedName>
</protein>
<organism evidence="2 3">
    <name type="scientific">Hydrogeniiclostridium mannosilyticum</name>
    <dbReference type="NCBI Taxonomy" id="2764322"/>
    <lineage>
        <taxon>Bacteria</taxon>
        <taxon>Bacillati</taxon>
        <taxon>Bacillota</taxon>
        <taxon>Clostridia</taxon>
        <taxon>Eubacteriales</taxon>
        <taxon>Acutalibacteraceae</taxon>
        <taxon>Hydrogeniiclostridium</taxon>
    </lineage>
</organism>
<evidence type="ECO:0000313" key="3">
    <source>
        <dbReference type="Proteomes" id="UP000249377"/>
    </source>
</evidence>